<keyword evidence="2" id="KW-0732">Signal</keyword>
<keyword evidence="1" id="KW-1133">Transmembrane helix</keyword>
<keyword evidence="3" id="KW-0496">Mitochondrion</keyword>
<proteinExistence type="predicted"/>
<geneLocation type="mitochondrion" evidence="3"/>
<dbReference type="GeneID" id="41799612"/>
<accession>A0A5A4UEB2</accession>
<evidence type="ECO:0000256" key="2">
    <source>
        <dbReference type="SAM" id="SignalP"/>
    </source>
</evidence>
<feature type="chain" id="PRO_5022927095" evidence="2">
    <location>
        <begin position="22"/>
        <end position="119"/>
    </location>
</feature>
<evidence type="ECO:0000256" key="1">
    <source>
        <dbReference type="SAM" id="Phobius"/>
    </source>
</evidence>
<organism evidence="3">
    <name type="scientific">Inonotus obliquus</name>
    <dbReference type="NCBI Taxonomy" id="167356"/>
    <lineage>
        <taxon>Eukaryota</taxon>
        <taxon>Fungi</taxon>
        <taxon>Dikarya</taxon>
        <taxon>Basidiomycota</taxon>
        <taxon>Agaricomycotina</taxon>
        <taxon>Agaricomycetes</taxon>
        <taxon>Hymenochaetales</taxon>
        <taxon>Hymenochaetaceae</taxon>
        <taxon>Inonotus</taxon>
    </lineage>
</organism>
<dbReference type="AlphaFoldDB" id="A0A5A4UEB2"/>
<evidence type="ECO:0000313" key="3">
    <source>
        <dbReference type="EMBL" id="BBN21279.1"/>
    </source>
</evidence>
<feature type="transmembrane region" description="Helical" evidence="1">
    <location>
        <begin position="74"/>
        <end position="96"/>
    </location>
</feature>
<name>A0A5A4UEB2_9AGAM</name>
<keyword evidence="1" id="KW-0812">Transmembrane</keyword>
<dbReference type="RefSeq" id="YP_009693753.1">
    <property type="nucleotide sequence ID" value="NC_044740.1"/>
</dbReference>
<dbReference type="EMBL" id="LC497415">
    <property type="protein sequence ID" value="BBN21279.1"/>
    <property type="molecule type" value="Genomic_DNA"/>
</dbReference>
<protein>
    <submittedName>
        <fullName evidence="3">Uncharacterized protein</fullName>
    </submittedName>
</protein>
<keyword evidence="1" id="KW-0472">Membrane</keyword>
<feature type="signal peptide" evidence="2">
    <location>
        <begin position="1"/>
        <end position="21"/>
    </location>
</feature>
<sequence>MLLASALLTYFALEFLFDLKADSLIAASNSNNVAAINNHFSMKNIESVKNVTNTVTNNITESTNHLDIKDPGTLALLALTSVVVLIAVCGTGYLLYSYTQMPVLEPQNLDTIELQNMNR</sequence>
<reference evidence="3" key="1">
    <citation type="submission" date="2019-08" db="EMBL/GenBank/DDBJ databases">
        <title>The complete mitochondrial genome sequence of the medicinal mushroom, Inonotus obliquus.</title>
        <authorList>
            <person name="Agnestisia R."/>
            <person name="Ono A."/>
            <person name="Nakamura L."/>
            <person name="Chino R."/>
            <person name="Aiso H."/>
            <person name="Nezu I."/>
            <person name="Ishiguri H."/>
            <person name="Yokota S."/>
            <person name="Suzuki T."/>
        </authorList>
    </citation>
    <scope>NUCLEOTIDE SEQUENCE</scope>
    <source>
        <strain evidence="3">NBRC113408</strain>
    </source>
</reference>
<gene>
    <name evidence="3" type="primary">orf119</name>
</gene>